<keyword evidence="2" id="KW-0238">DNA-binding</keyword>
<dbReference type="GO" id="GO:0003677">
    <property type="term" value="F:DNA binding"/>
    <property type="evidence" value="ECO:0007669"/>
    <property type="project" value="UniProtKB-KW"/>
</dbReference>
<sequence length="180" mass="21090">MRPELNQEYLRKILTYDPESGHFKWNFNKGARNKSPYAGTLTSYGYIKILIDQKQYFAHRLAWLYVHGHWPEGFIDHINGDKADNRLVNLREAKREENCRNVSIKSTNTSGYIGISIDKRHGCWRAQIKVNRKQIALGTFQTKIDAVRAFNEAAVFHHGEYAIRKIKHNEEMLMKEFGHL</sequence>
<evidence type="ECO:0000256" key="2">
    <source>
        <dbReference type="ARBA" id="ARBA00023125"/>
    </source>
</evidence>
<evidence type="ECO:0000313" key="5">
    <source>
        <dbReference type="EMBL" id="MPQ54635.1"/>
    </source>
</evidence>
<dbReference type="Gene3D" id="3.90.75.20">
    <property type="match status" value="1"/>
</dbReference>
<reference evidence="5 6" key="1">
    <citation type="submission" date="2019-10" db="EMBL/GenBank/DDBJ databases">
        <title>Characterization of a new Citrobacter species.</title>
        <authorList>
            <person name="Goncalves Ribeiro T."/>
            <person name="Izdebski R."/>
            <person name="Urbanowicz P."/>
            <person name="Carmeli Y."/>
            <person name="Gniadkowski M."/>
            <person name="Peixe L."/>
        </authorList>
    </citation>
    <scope>NUCLEOTIDE SEQUENCE [LARGE SCALE GENOMIC DNA]</scope>
    <source>
        <strain evidence="5 6">NMI7905_11</strain>
    </source>
</reference>
<dbReference type="Proteomes" id="UP000475079">
    <property type="component" value="Unassembled WGS sequence"/>
</dbReference>
<dbReference type="InterPro" id="IPR001471">
    <property type="entry name" value="AP2/ERF_dom"/>
</dbReference>
<dbReference type="InterPro" id="IPR036955">
    <property type="entry name" value="AP2/ERF_dom_sf"/>
</dbReference>
<keyword evidence="3" id="KW-0804">Transcription</keyword>
<dbReference type="AlphaFoldDB" id="A0A6L5EJ36"/>
<feature type="domain" description="AP2/ERF" evidence="4">
    <location>
        <begin position="111"/>
        <end position="171"/>
    </location>
</feature>
<gene>
    <name evidence="5" type="ORF">GBB84_27610</name>
</gene>
<dbReference type="GO" id="GO:0003700">
    <property type="term" value="F:DNA-binding transcription factor activity"/>
    <property type="evidence" value="ECO:0007669"/>
    <property type="project" value="InterPro"/>
</dbReference>
<organism evidence="5 6">
    <name type="scientific">Citrobacter telavivensis</name>
    <dbReference type="NCBI Taxonomy" id="2653932"/>
    <lineage>
        <taxon>Bacteria</taxon>
        <taxon>Pseudomonadati</taxon>
        <taxon>Pseudomonadota</taxon>
        <taxon>Gammaproteobacteria</taxon>
        <taxon>Enterobacterales</taxon>
        <taxon>Enterobacteriaceae</taxon>
        <taxon>Citrobacter</taxon>
    </lineage>
</organism>
<dbReference type="InterPro" id="IPR044925">
    <property type="entry name" value="His-Me_finger_sf"/>
</dbReference>
<dbReference type="SUPFAM" id="SSF54171">
    <property type="entry name" value="DNA-binding domain"/>
    <property type="match status" value="1"/>
</dbReference>
<evidence type="ECO:0000313" key="6">
    <source>
        <dbReference type="Proteomes" id="UP000475079"/>
    </source>
</evidence>
<dbReference type="PROSITE" id="PS51032">
    <property type="entry name" value="AP2_ERF"/>
    <property type="match status" value="1"/>
</dbReference>
<dbReference type="InterPro" id="IPR003615">
    <property type="entry name" value="HNH_nuc"/>
</dbReference>
<accession>A0A6L5EJ36</accession>
<dbReference type="EMBL" id="WHIY01000035">
    <property type="protein sequence ID" value="MPQ54635.1"/>
    <property type="molecule type" value="Genomic_DNA"/>
</dbReference>
<dbReference type="InterPro" id="IPR016177">
    <property type="entry name" value="DNA-bd_dom_sf"/>
</dbReference>
<name>A0A6L5EJ36_9ENTR</name>
<evidence type="ECO:0000259" key="4">
    <source>
        <dbReference type="PROSITE" id="PS51032"/>
    </source>
</evidence>
<keyword evidence="1" id="KW-0805">Transcription regulation</keyword>
<dbReference type="RefSeq" id="WP_050499242.1">
    <property type="nucleotide sequence ID" value="NZ_WHIY01000035.1"/>
</dbReference>
<dbReference type="SUPFAM" id="SSF54060">
    <property type="entry name" value="His-Me finger endonucleases"/>
    <property type="match status" value="1"/>
</dbReference>
<evidence type="ECO:0000256" key="3">
    <source>
        <dbReference type="ARBA" id="ARBA00023163"/>
    </source>
</evidence>
<dbReference type="Pfam" id="PF13392">
    <property type="entry name" value="HNH_3"/>
    <property type="match status" value="1"/>
</dbReference>
<keyword evidence="6" id="KW-1185">Reference proteome</keyword>
<evidence type="ECO:0000256" key="1">
    <source>
        <dbReference type="ARBA" id="ARBA00023015"/>
    </source>
</evidence>
<protein>
    <submittedName>
        <fullName evidence="5">Pathogenesis-related transcriptional factor and ERF protein</fullName>
    </submittedName>
</protein>
<comment type="caution">
    <text evidence="5">The sequence shown here is derived from an EMBL/GenBank/DDBJ whole genome shotgun (WGS) entry which is preliminary data.</text>
</comment>
<dbReference type="Gene3D" id="3.30.730.10">
    <property type="entry name" value="AP2/ERF domain"/>
    <property type="match status" value="1"/>
</dbReference>
<dbReference type="SMART" id="SM00380">
    <property type="entry name" value="AP2"/>
    <property type="match status" value="1"/>
</dbReference>
<proteinExistence type="predicted"/>